<proteinExistence type="predicted"/>
<organism evidence="1">
    <name type="scientific">Candidatus Phytoplasma australasiaticum subsp. australasiaticum</name>
    <dbReference type="NCBI Taxonomy" id="2832407"/>
    <lineage>
        <taxon>Bacteria</taxon>
        <taxon>Bacillati</taxon>
        <taxon>Mycoplasmatota</taxon>
        <taxon>Mollicutes</taxon>
        <taxon>Acholeplasmatales</taxon>
        <taxon>Acholeplasmataceae</taxon>
        <taxon>Candidatus Phytoplasma</taxon>
        <taxon>16SrII (Peanut WB group)</taxon>
        <taxon>Candidatus Phytoplasma australasiaticum</taxon>
    </lineage>
</organism>
<evidence type="ECO:0000313" key="1">
    <source>
        <dbReference type="EMBL" id="QOX89275.1"/>
    </source>
</evidence>
<accession>A0A7S7JM90</accession>
<gene>
    <name evidence="1" type="ORF">H7685_01950</name>
</gene>
<protein>
    <submittedName>
        <fullName evidence="1">Uncharacterized protein</fullName>
    </submittedName>
</protein>
<dbReference type="EMBL" id="CP060385">
    <property type="protein sequence ID" value="QOX89275.1"/>
    <property type="molecule type" value="Genomic_DNA"/>
</dbReference>
<name>A0A7S7JM90_9MOLU</name>
<sequence length="45" mass="5351">MNEASELEISELNLDIKNFCRQTIQNDSVIRNKIKQIIMKKFKII</sequence>
<dbReference type="AlphaFoldDB" id="A0A7S7JM90"/>
<reference evidence="1" key="1">
    <citation type="submission" date="2020-08" db="EMBL/GenBank/DDBJ databases">
        <title>Phytoplasma sp. strain PR08 associated with Phyllody Disease of Parthenium hysterophorus.</title>
        <authorList>
            <person name="Kirdat K."/>
            <person name="Tiwarekar B."/>
            <person name="Yadav A."/>
        </authorList>
    </citation>
    <scope>NUCLEOTIDE SEQUENCE [LARGE SCALE GENOMIC DNA]</scope>
    <source>
        <strain evidence="1">PR08</strain>
    </source>
</reference>